<keyword evidence="3 7" id="KW-0238">DNA-binding</keyword>
<evidence type="ECO:0000313" key="8">
    <source>
        <dbReference type="Proteomes" id="UP000198809"/>
    </source>
</evidence>
<proteinExistence type="inferred from homology"/>
<reference evidence="7 8" key="1">
    <citation type="submission" date="2016-10" db="EMBL/GenBank/DDBJ databases">
        <authorList>
            <person name="de Groot N.N."/>
        </authorList>
    </citation>
    <scope>NUCLEOTIDE SEQUENCE [LARGE SCALE GENOMIC DNA]</scope>
    <source>
        <strain evidence="7 8">CGMCC 1.10238</strain>
    </source>
</reference>
<evidence type="ECO:0000256" key="3">
    <source>
        <dbReference type="ARBA" id="ARBA00023125"/>
    </source>
</evidence>
<dbReference type="InterPro" id="IPR036390">
    <property type="entry name" value="WH_DNA-bd_sf"/>
</dbReference>
<name>A0A1H8V8X3_9BACL</name>
<dbReference type="GO" id="GO:0005829">
    <property type="term" value="C:cytosol"/>
    <property type="evidence" value="ECO:0007669"/>
    <property type="project" value="TreeGrafter"/>
</dbReference>
<comment type="similarity">
    <text evidence="1">Belongs to the LysR transcriptional regulatory family.</text>
</comment>
<evidence type="ECO:0000256" key="1">
    <source>
        <dbReference type="ARBA" id="ARBA00009437"/>
    </source>
</evidence>
<dbReference type="STRING" id="1333845.SAMN04487895_12223"/>
<dbReference type="SUPFAM" id="SSF46785">
    <property type="entry name" value="Winged helix' DNA-binding domain"/>
    <property type="match status" value="1"/>
</dbReference>
<dbReference type="PANTHER" id="PTHR30419">
    <property type="entry name" value="HTH-TYPE TRANSCRIPTIONAL REGULATOR YBHD"/>
    <property type="match status" value="1"/>
</dbReference>
<dbReference type="PRINTS" id="PR00039">
    <property type="entry name" value="HTHLYSR"/>
</dbReference>
<dbReference type="InterPro" id="IPR050950">
    <property type="entry name" value="HTH-type_LysR_regulators"/>
</dbReference>
<dbReference type="AlphaFoldDB" id="A0A1H8V8X3"/>
<reference evidence="6 9" key="2">
    <citation type="submission" date="2021-06" db="EMBL/GenBank/DDBJ databases">
        <title>Whole genome sequence of Paenibacillus sophorae DSM23020 for comparative genomics.</title>
        <authorList>
            <person name="Kim M.-J."/>
            <person name="Lee G."/>
            <person name="Shin J.-H."/>
        </authorList>
    </citation>
    <scope>NUCLEOTIDE SEQUENCE [LARGE SCALE GENOMIC DNA]</scope>
    <source>
        <strain evidence="6 9">DSM 23020</strain>
    </source>
</reference>
<dbReference type="EMBL" id="FODH01000022">
    <property type="protein sequence ID" value="SEP11849.1"/>
    <property type="molecule type" value="Genomic_DNA"/>
</dbReference>
<gene>
    <name evidence="6" type="ORF">KP014_14570</name>
    <name evidence="7" type="ORF">SAMN04487895_12223</name>
</gene>
<dbReference type="Gene3D" id="1.10.10.10">
    <property type="entry name" value="Winged helix-like DNA-binding domain superfamily/Winged helix DNA-binding domain"/>
    <property type="match status" value="1"/>
</dbReference>
<dbReference type="SUPFAM" id="SSF53850">
    <property type="entry name" value="Periplasmic binding protein-like II"/>
    <property type="match status" value="1"/>
</dbReference>
<dbReference type="Proteomes" id="UP000683429">
    <property type="component" value="Chromosome"/>
</dbReference>
<accession>A0A1H8V8X3</accession>
<dbReference type="CDD" id="cd05466">
    <property type="entry name" value="PBP2_LTTR_substrate"/>
    <property type="match status" value="1"/>
</dbReference>
<protein>
    <submittedName>
        <fullName evidence="7">DNA-binding transcriptional regulator, LysR family</fullName>
    </submittedName>
    <submittedName>
        <fullName evidence="6">LysR family transcriptional regulator</fullName>
    </submittedName>
</protein>
<dbReference type="InterPro" id="IPR036388">
    <property type="entry name" value="WH-like_DNA-bd_sf"/>
</dbReference>
<dbReference type="Pfam" id="PF00126">
    <property type="entry name" value="HTH_1"/>
    <property type="match status" value="1"/>
</dbReference>
<dbReference type="GO" id="GO:0003677">
    <property type="term" value="F:DNA binding"/>
    <property type="evidence" value="ECO:0007669"/>
    <property type="project" value="UniProtKB-KW"/>
</dbReference>
<dbReference type="Pfam" id="PF03466">
    <property type="entry name" value="LysR_substrate"/>
    <property type="match status" value="1"/>
</dbReference>
<evidence type="ECO:0000256" key="4">
    <source>
        <dbReference type="ARBA" id="ARBA00023163"/>
    </source>
</evidence>
<keyword evidence="9" id="KW-1185">Reference proteome</keyword>
<dbReference type="GO" id="GO:0003700">
    <property type="term" value="F:DNA-binding transcription factor activity"/>
    <property type="evidence" value="ECO:0007669"/>
    <property type="project" value="InterPro"/>
</dbReference>
<feature type="domain" description="HTH lysR-type" evidence="5">
    <location>
        <begin position="1"/>
        <end position="57"/>
    </location>
</feature>
<dbReference type="Gene3D" id="3.40.190.10">
    <property type="entry name" value="Periplasmic binding protein-like II"/>
    <property type="match status" value="2"/>
</dbReference>
<evidence type="ECO:0000313" key="9">
    <source>
        <dbReference type="Proteomes" id="UP000683429"/>
    </source>
</evidence>
<sequence length="291" mass="33523">MDTLGIEAFLSIVRHGSLTDAASSLFISQSTLSHRLAQLEREVGMNLIDRGRGLRTLSLTSSGQEFLVLARRWEALVQETNQIRTRTKHLTLSIGAADSIQTYVLPAIYKELSKCSKQIEIRIRTQQSTELYQLLERGEIDIAFANLEQPMPNMLVKKFLAEQMIVISKGKLPVANNTLMDHELDTSNQLFFEWNTSFRAWYDRWIGERDYPTIRLDAASLIETFMDRPEKWAIVPMSLARRYEKTGEFFMYHLESPPPERVCYQIQPRNPRSSAVESLRILDSCIHAVMH</sequence>
<dbReference type="RefSeq" id="WP_036588905.1">
    <property type="nucleotide sequence ID" value="NZ_CP076607.1"/>
</dbReference>
<dbReference type="EMBL" id="CP076607">
    <property type="protein sequence ID" value="QWU13242.1"/>
    <property type="molecule type" value="Genomic_DNA"/>
</dbReference>
<evidence type="ECO:0000256" key="2">
    <source>
        <dbReference type="ARBA" id="ARBA00023015"/>
    </source>
</evidence>
<dbReference type="Proteomes" id="UP000198809">
    <property type="component" value="Unassembled WGS sequence"/>
</dbReference>
<organism evidence="7 8">
    <name type="scientific">Paenibacillus sophorae</name>
    <dbReference type="NCBI Taxonomy" id="1333845"/>
    <lineage>
        <taxon>Bacteria</taxon>
        <taxon>Bacillati</taxon>
        <taxon>Bacillota</taxon>
        <taxon>Bacilli</taxon>
        <taxon>Bacillales</taxon>
        <taxon>Paenibacillaceae</taxon>
        <taxon>Paenibacillus</taxon>
    </lineage>
</organism>
<dbReference type="InterPro" id="IPR005119">
    <property type="entry name" value="LysR_subst-bd"/>
</dbReference>
<evidence type="ECO:0000313" key="6">
    <source>
        <dbReference type="EMBL" id="QWU13242.1"/>
    </source>
</evidence>
<dbReference type="OrthoDB" id="63123at2"/>
<keyword evidence="4" id="KW-0804">Transcription</keyword>
<dbReference type="PROSITE" id="PS50931">
    <property type="entry name" value="HTH_LYSR"/>
    <property type="match status" value="1"/>
</dbReference>
<evidence type="ECO:0000313" key="7">
    <source>
        <dbReference type="EMBL" id="SEP11849.1"/>
    </source>
</evidence>
<dbReference type="InterPro" id="IPR000847">
    <property type="entry name" value="LysR_HTH_N"/>
</dbReference>
<keyword evidence="2" id="KW-0805">Transcription regulation</keyword>
<evidence type="ECO:0000259" key="5">
    <source>
        <dbReference type="PROSITE" id="PS50931"/>
    </source>
</evidence>